<dbReference type="Gene3D" id="3.30.310.80">
    <property type="entry name" value="Kinase associated domain 1, KA1"/>
    <property type="match status" value="1"/>
</dbReference>
<dbReference type="OrthoDB" id="539158at2759"/>
<keyword evidence="7" id="KW-0067">ATP-binding</keyword>
<evidence type="ECO:0000259" key="10">
    <source>
        <dbReference type="PROSITE" id="PS50011"/>
    </source>
</evidence>
<evidence type="ECO:0000256" key="6">
    <source>
        <dbReference type="ARBA" id="ARBA00022777"/>
    </source>
</evidence>
<evidence type="ECO:0000313" key="11">
    <source>
        <dbReference type="EMBL" id="KRT81999.1"/>
    </source>
</evidence>
<evidence type="ECO:0000256" key="8">
    <source>
        <dbReference type="ARBA" id="ARBA00047899"/>
    </source>
</evidence>
<sequence length="452" mass="51785">MESKFTNYTISLYERSNCRVMLLVHKISSQAVAVKVVDLKKHRDAADCVKREERLHRLLVHPNIIRLFGKREEQDKVYIFLEYAAGGELFNKIEPDIGMPCKEAQLYMKQLMAAVSYLHLKGIAHRDIKPENILLDETGIVKISDFGMATVFRLRGKQRKLEKRCGTMPYLAPEVLQGPYAAEPADIWSCGIVFVAMLAGELPWDEPTENSLEFVTWQNEPRLLSTPWSKLDTIALSLARKILTVEPSNRPTIDQILNHPWMRTNFNNSRVETIDCDNECSAKRHISPEIDDVDLQIMALSQPASVTTAPDNLKSLLQNSTDLKPMCFSQPTHNDDLILGSQTKLTQSYVTLSTFHKLVKRLTRFFVKTSYEDTITTLCRALDHFRYTWNIDPSGVITISTMDRRKLKLVIKANLIHMDSKLLLDFRLSKGCGLEFKRRFVKLKDALKEITI</sequence>
<evidence type="ECO:0000313" key="12">
    <source>
        <dbReference type="Proteomes" id="UP000051574"/>
    </source>
</evidence>
<keyword evidence="12" id="KW-1185">Reference proteome</keyword>
<evidence type="ECO:0000256" key="4">
    <source>
        <dbReference type="ARBA" id="ARBA00022679"/>
    </source>
</evidence>
<dbReference type="PANTHER" id="PTHR24346:SF107">
    <property type="entry name" value="SERINE_THREONINE-PROTEIN KINASE CHK1"/>
    <property type="match status" value="1"/>
</dbReference>
<dbReference type="GO" id="GO:0005524">
    <property type="term" value="F:ATP binding"/>
    <property type="evidence" value="ECO:0007669"/>
    <property type="project" value="UniProtKB-KW"/>
</dbReference>
<keyword evidence="3" id="KW-0723">Serine/threonine-protein kinase</keyword>
<comment type="catalytic activity">
    <reaction evidence="9">
        <text>L-seryl-[protein] + ATP = O-phospho-L-seryl-[protein] + ADP + H(+)</text>
        <dbReference type="Rhea" id="RHEA:17989"/>
        <dbReference type="Rhea" id="RHEA-COMP:9863"/>
        <dbReference type="Rhea" id="RHEA-COMP:11604"/>
        <dbReference type="ChEBI" id="CHEBI:15378"/>
        <dbReference type="ChEBI" id="CHEBI:29999"/>
        <dbReference type="ChEBI" id="CHEBI:30616"/>
        <dbReference type="ChEBI" id="CHEBI:83421"/>
        <dbReference type="ChEBI" id="CHEBI:456216"/>
        <dbReference type="EC" id="2.7.11.1"/>
    </reaction>
</comment>
<evidence type="ECO:0000256" key="5">
    <source>
        <dbReference type="ARBA" id="ARBA00022741"/>
    </source>
</evidence>
<dbReference type="GO" id="GO:0004674">
    <property type="term" value="F:protein serine/threonine kinase activity"/>
    <property type="evidence" value="ECO:0007669"/>
    <property type="project" value="UniProtKB-KW"/>
</dbReference>
<dbReference type="AlphaFoldDB" id="A0A0T6B3N0"/>
<evidence type="ECO:0000256" key="9">
    <source>
        <dbReference type="ARBA" id="ARBA00048679"/>
    </source>
</evidence>
<gene>
    <name evidence="11" type="ORF">AMK59_5238</name>
</gene>
<dbReference type="Pfam" id="PF00069">
    <property type="entry name" value="Pkinase"/>
    <property type="match status" value="1"/>
</dbReference>
<name>A0A0T6B3N0_9SCAR</name>
<evidence type="ECO:0000256" key="3">
    <source>
        <dbReference type="ARBA" id="ARBA00022527"/>
    </source>
</evidence>
<keyword evidence="4" id="KW-0808">Transferase</keyword>
<dbReference type="PROSITE" id="PS50011">
    <property type="entry name" value="PROTEIN_KINASE_DOM"/>
    <property type="match status" value="1"/>
</dbReference>
<dbReference type="GO" id="GO:0005737">
    <property type="term" value="C:cytoplasm"/>
    <property type="evidence" value="ECO:0007669"/>
    <property type="project" value="TreeGrafter"/>
</dbReference>
<protein>
    <recommendedName>
        <fullName evidence="2">non-specific serine/threonine protein kinase</fullName>
        <ecNumber evidence="2">2.7.11.1</ecNumber>
    </recommendedName>
</protein>
<comment type="caution">
    <text evidence="11">The sequence shown here is derived from an EMBL/GenBank/DDBJ whole genome shotgun (WGS) entry which is preliminary data.</text>
</comment>
<dbReference type="InterPro" id="IPR000719">
    <property type="entry name" value="Prot_kinase_dom"/>
</dbReference>
<accession>A0A0T6B3N0</accession>
<evidence type="ECO:0000256" key="1">
    <source>
        <dbReference type="ARBA" id="ARBA00010791"/>
    </source>
</evidence>
<reference evidence="11 12" key="1">
    <citation type="submission" date="2015-09" db="EMBL/GenBank/DDBJ databases">
        <title>Draft genome of the scarab beetle Oryctes borbonicus.</title>
        <authorList>
            <person name="Meyer J.M."/>
            <person name="Markov G.V."/>
            <person name="Baskaran P."/>
            <person name="Herrmann M."/>
            <person name="Sommer R.J."/>
            <person name="Roedelsperger C."/>
        </authorList>
    </citation>
    <scope>NUCLEOTIDE SEQUENCE [LARGE SCALE GENOMIC DNA]</scope>
    <source>
        <strain evidence="11">OB123</strain>
        <tissue evidence="11">Whole animal</tissue>
    </source>
</reference>
<dbReference type="FunFam" id="1.10.510.10:FF:000301">
    <property type="entry name" value="Serine/threonine-protein kinase Chk1"/>
    <property type="match status" value="1"/>
</dbReference>
<dbReference type="Gene3D" id="1.10.510.10">
    <property type="entry name" value="Transferase(Phosphotransferase) domain 1"/>
    <property type="match status" value="1"/>
</dbReference>
<dbReference type="InterPro" id="IPR011009">
    <property type="entry name" value="Kinase-like_dom_sf"/>
</dbReference>
<dbReference type="PROSITE" id="PS00108">
    <property type="entry name" value="PROTEIN_KINASE_ST"/>
    <property type="match status" value="1"/>
</dbReference>
<proteinExistence type="inferred from homology"/>
<comment type="catalytic activity">
    <reaction evidence="8">
        <text>L-threonyl-[protein] + ATP = O-phospho-L-threonyl-[protein] + ADP + H(+)</text>
        <dbReference type="Rhea" id="RHEA:46608"/>
        <dbReference type="Rhea" id="RHEA-COMP:11060"/>
        <dbReference type="Rhea" id="RHEA-COMP:11605"/>
        <dbReference type="ChEBI" id="CHEBI:15378"/>
        <dbReference type="ChEBI" id="CHEBI:30013"/>
        <dbReference type="ChEBI" id="CHEBI:30616"/>
        <dbReference type="ChEBI" id="CHEBI:61977"/>
        <dbReference type="ChEBI" id="CHEBI:456216"/>
        <dbReference type="EC" id="2.7.11.1"/>
    </reaction>
</comment>
<feature type="domain" description="Protein kinase" evidence="10">
    <location>
        <begin position="1"/>
        <end position="262"/>
    </location>
</feature>
<evidence type="ECO:0000256" key="2">
    <source>
        <dbReference type="ARBA" id="ARBA00012513"/>
    </source>
</evidence>
<dbReference type="EMBL" id="LJIG01015972">
    <property type="protein sequence ID" value="KRT81999.1"/>
    <property type="molecule type" value="Genomic_DNA"/>
</dbReference>
<dbReference type="EC" id="2.7.11.1" evidence="2"/>
<evidence type="ECO:0000256" key="7">
    <source>
        <dbReference type="ARBA" id="ARBA00022840"/>
    </source>
</evidence>
<dbReference type="InterPro" id="IPR008271">
    <property type="entry name" value="Ser/Thr_kinase_AS"/>
</dbReference>
<dbReference type="GO" id="GO:0035556">
    <property type="term" value="P:intracellular signal transduction"/>
    <property type="evidence" value="ECO:0007669"/>
    <property type="project" value="TreeGrafter"/>
</dbReference>
<dbReference type="PANTHER" id="PTHR24346">
    <property type="entry name" value="MAP/MICROTUBULE AFFINITY-REGULATING KINASE"/>
    <property type="match status" value="1"/>
</dbReference>
<dbReference type="SMART" id="SM00220">
    <property type="entry name" value="S_TKc"/>
    <property type="match status" value="1"/>
</dbReference>
<dbReference type="SUPFAM" id="SSF56112">
    <property type="entry name" value="Protein kinase-like (PK-like)"/>
    <property type="match status" value="1"/>
</dbReference>
<dbReference type="Proteomes" id="UP000051574">
    <property type="component" value="Unassembled WGS sequence"/>
</dbReference>
<comment type="similarity">
    <text evidence="1">Belongs to the protein kinase superfamily. CAMK Ser/Thr protein kinase family. NIM1 subfamily.</text>
</comment>
<keyword evidence="6 11" id="KW-0418">Kinase</keyword>
<keyword evidence="5" id="KW-0547">Nucleotide-binding</keyword>
<organism evidence="11 12">
    <name type="scientific">Oryctes borbonicus</name>
    <dbReference type="NCBI Taxonomy" id="1629725"/>
    <lineage>
        <taxon>Eukaryota</taxon>
        <taxon>Metazoa</taxon>
        <taxon>Ecdysozoa</taxon>
        <taxon>Arthropoda</taxon>
        <taxon>Hexapoda</taxon>
        <taxon>Insecta</taxon>
        <taxon>Pterygota</taxon>
        <taxon>Neoptera</taxon>
        <taxon>Endopterygota</taxon>
        <taxon>Coleoptera</taxon>
        <taxon>Polyphaga</taxon>
        <taxon>Scarabaeiformia</taxon>
        <taxon>Scarabaeidae</taxon>
        <taxon>Dynastinae</taxon>
        <taxon>Oryctes</taxon>
    </lineage>
</organism>